<dbReference type="EMBL" id="LGRX02001925">
    <property type="protein sequence ID" value="KAK3285211.1"/>
    <property type="molecule type" value="Genomic_DNA"/>
</dbReference>
<evidence type="ECO:0000256" key="7">
    <source>
        <dbReference type="ARBA" id="ARBA00023239"/>
    </source>
</evidence>
<dbReference type="Gene3D" id="3.90.1680.10">
    <property type="entry name" value="SOS response associated peptidase-like"/>
    <property type="match status" value="1"/>
</dbReference>
<comment type="similarity">
    <text evidence="1">Belongs to the SOS response-associated peptidase family.</text>
</comment>
<keyword evidence="9" id="KW-1185">Reference proteome</keyword>
<dbReference type="PANTHER" id="PTHR13604">
    <property type="entry name" value="DC12-RELATED"/>
    <property type="match status" value="1"/>
</dbReference>
<keyword evidence="4" id="KW-0378">Hydrolase</keyword>
<dbReference type="PANTHER" id="PTHR13604:SF0">
    <property type="entry name" value="ABASIC SITE PROCESSING PROTEIN HMCES"/>
    <property type="match status" value="1"/>
</dbReference>
<organism evidence="8 9">
    <name type="scientific">Cymbomonas tetramitiformis</name>
    <dbReference type="NCBI Taxonomy" id="36881"/>
    <lineage>
        <taxon>Eukaryota</taxon>
        <taxon>Viridiplantae</taxon>
        <taxon>Chlorophyta</taxon>
        <taxon>Pyramimonadophyceae</taxon>
        <taxon>Pyramimonadales</taxon>
        <taxon>Pyramimonadaceae</taxon>
        <taxon>Cymbomonas</taxon>
    </lineage>
</organism>
<dbReference type="AlphaFoldDB" id="A0AAE0LH59"/>
<dbReference type="Proteomes" id="UP001190700">
    <property type="component" value="Unassembled WGS sequence"/>
</dbReference>
<protein>
    <recommendedName>
        <fullName evidence="10">Embryonic stem cell-specific 5-hydroxymethylcytosine-binding protein</fullName>
    </recommendedName>
</protein>
<evidence type="ECO:0000256" key="5">
    <source>
        <dbReference type="ARBA" id="ARBA00023124"/>
    </source>
</evidence>
<dbReference type="InterPro" id="IPR003738">
    <property type="entry name" value="SRAP"/>
</dbReference>
<evidence type="ECO:0000256" key="3">
    <source>
        <dbReference type="ARBA" id="ARBA00022763"/>
    </source>
</evidence>
<dbReference type="GO" id="GO:0106300">
    <property type="term" value="P:protein-DNA covalent cross-linking repair"/>
    <property type="evidence" value="ECO:0007669"/>
    <property type="project" value="InterPro"/>
</dbReference>
<dbReference type="SUPFAM" id="SSF143081">
    <property type="entry name" value="BB1717-like"/>
    <property type="match status" value="1"/>
</dbReference>
<keyword evidence="7" id="KW-0456">Lyase</keyword>
<dbReference type="InterPro" id="IPR036590">
    <property type="entry name" value="SRAP-like"/>
</dbReference>
<keyword evidence="2" id="KW-0645">Protease</keyword>
<sequence>MCGRTRCTLSCESIKTATGVDGSRWRDASKYDAAVNKFNVSPGAFTPVVRTSLTDGRPELQSMKWGLVPIFTKKDEKLDHYRMMNARSESVHERPAYRRLLKQNRCIVLVNGFYEWAKEGKQKQPYYITTSANAPHDEETVLCLAGLFDTWMSADGTSLFTYTILTTEVCDRLRWLHNRMPVILPSREAQRAWLSMDCEGRR</sequence>
<dbReference type="GO" id="GO:0006508">
    <property type="term" value="P:proteolysis"/>
    <property type="evidence" value="ECO:0007669"/>
    <property type="project" value="UniProtKB-KW"/>
</dbReference>
<evidence type="ECO:0008006" key="10">
    <source>
        <dbReference type="Google" id="ProtNLM"/>
    </source>
</evidence>
<accession>A0AAE0LH59</accession>
<evidence type="ECO:0000256" key="4">
    <source>
        <dbReference type="ARBA" id="ARBA00022801"/>
    </source>
</evidence>
<comment type="caution">
    <text evidence="8">The sequence shown here is derived from an EMBL/GenBank/DDBJ whole genome shotgun (WGS) entry which is preliminary data.</text>
</comment>
<dbReference type="GO" id="GO:0016829">
    <property type="term" value="F:lyase activity"/>
    <property type="evidence" value="ECO:0007669"/>
    <property type="project" value="UniProtKB-KW"/>
</dbReference>
<evidence type="ECO:0000256" key="1">
    <source>
        <dbReference type="ARBA" id="ARBA00008136"/>
    </source>
</evidence>
<proteinExistence type="inferred from homology"/>
<gene>
    <name evidence="8" type="ORF">CYMTET_7169</name>
</gene>
<dbReference type="Pfam" id="PF02586">
    <property type="entry name" value="SRAP"/>
    <property type="match status" value="1"/>
</dbReference>
<reference evidence="8 9" key="1">
    <citation type="journal article" date="2015" name="Genome Biol. Evol.">
        <title>Comparative Genomics of a Bacterivorous Green Alga Reveals Evolutionary Causalities and Consequences of Phago-Mixotrophic Mode of Nutrition.</title>
        <authorList>
            <person name="Burns J.A."/>
            <person name="Paasch A."/>
            <person name="Narechania A."/>
            <person name="Kim E."/>
        </authorList>
    </citation>
    <scope>NUCLEOTIDE SEQUENCE [LARGE SCALE GENOMIC DNA]</scope>
    <source>
        <strain evidence="8 9">PLY_AMNH</strain>
    </source>
</reference>
<evidence type="ECO:0000256" key="2">
    <source>
        <dbReference type="ARBA" id="ARBA00022670"/>
    </source>
</evidence>
<evidence type="ECO:0000256" key="6">
    <source>
        <dbReference type="ARBA" id="ARBA00023125"/>
    </source>
</evidence>
<keyword evidence="3" id="KW-0227">DNA damage</keyword>
<dbReference type="GO" id="GO:0003697">
    <property type="term" value="F:single-stranded DNA binding"/>
    <property type="evidence" value="ECO:0007669"/>
    <property type="project" value="InterPro"/>
</dbReference>
<dbReference type="GO" id="GO:0008233">
    <property type="term" value="F:peptidase activity"/>
    <property type="evidence" value="ECO:0007669"/>
    <property type="project" value="UniProtKB-KW"/>
</dbReference>
<keyword evidence="5" id="KW-0190">Covalent protein-DNA linkage</keyword>
<evidence type="ECO:0000313" key="9">
    <source>
        <dbReference type="Proteomes" id="UP001190700"/>
    </source>
</evidence>
<evidence type="ECO:0000313" key="8">
    <source>
        <dbReference type="EMBL" id="KAK3285211.1"/>
    </source>
</evidence>
<keyword evidence="6" id="KW-0238">DNA-binding</keyword>
<name>A0AAE0LH59_9CHLO</name>